<accession>A0AC34QA18</accession>
<dbReference type="Proteomes" id="UP000887576">
    <property type="component" value="Unplaced"/>
</dbReference>
<name>A0AC34QA18_9BILA</name>
<dbReference type="WBParaSite" id="JU765_v2.g14387.t1">
    <property type="protein sequence ID" value="JU765_v2.g14387.t1"/>
    <property type="gene ID" value="JU765_v2.g14387"/>
</dbReference>
<sequence length="209" mass="23015">MEFHQLLILLTFPLISNGLKCYECFDTGPTNKNCTNDKFCTGAACLTFEDGNNVTSTAFCLLTTEHIAMNKVSPGCWLEPDGKSKHCVCFTDYCNELRDRTIPNTVPTTPAGASLSLLKHNPFLDYDYPGLDDSSSNSKPAPTNVLFPSALQEDSKTSGDDEDDHDLVPVDFQDYTNNHPDGKESNAAKTSTIYGILSVLFIPILFQRV</sequence>
<evidence type="ECO:0000313" key="2">
    <source>
        <dbReference type="WBParaSite" id="JU765_v2.g14387.t1"/>
    </source>
</evidence>
<evidence type="ECO:0000313" key="1">
    <source>
        <dbReference type="Proteomes" id="UP000887576"/>
    </source>
</evidence>
<protein>
    <submittedName>
        <fullName evidence="2">Sodefrin-like factor</fullName>
    </submittedName>
</protein>
<organism evidence="1 2">
    <name type="scientific">Panagrolaimus sp. JU765</name>
    <dbReference type="NCBI Taxonomy" id="591449"/>
    <lineage>
        <taxon>Eukaryota</taxon>
        <taxon>Metazoa</taxon>
        <taxon>Ecdysozoa</taxon>
        <taxon>Nematoda</taxon>
        <taxon>Chromadorea</taxon>
        <taxon>Rhabditida</taxon>
        <taxon>Tylenchina</taxon>
        <taxon>Panagrolaimomorpha</taxon>
        <taxon>Panagrolaimoidea</taxon>
        <taxon>Panagrolaimidae</taxon>
        <taxon>Panagrolaimus</taxon>
    </lineage>
</organism>
<reference evidence="2" key="1">
    <citation type="submission" date="2022-11" db="UniProtKB">
        <authorList>
            <consortium name="WormBaseParasite"/>
        </authorList>
    </citation>
    <scope>IDENTIFICATION</scope>
</reference>
<proteinExistence type="predicted"/>